<evidence type="ECO:0000313" key="2">
    <source>
        <dbReference type="Proteomes" id="UP000629098"/>
    </source>
</evidence>
<reference evidence="1" key="1">
    <citation type="submission" date="2020-09" db="EMBL/GenBank/DDBJ databases">
        <title>Iningainema tapete sp. nov. (Scytonemataceae, Cyanobacteria) from greenhouses in central Florida (USA) produces two types of nodularin with biosynthetic potential for microcystin-LR and anabaenopeptins.</title>
        <authorList>
            <person name="Berthold D.E."/>
            <person name="Lefler F.W."/>
            <person name="Huang I.-S."/>
            <person name="Abdulla H."/>
            <person name="Zimba P.V."/>
            <person name="Laughinghouse H.D. IV."/>
        </authorList>
    </citation>
    <scope>NUCLEOTIDE SEQUENCE</scope>
    <source>
        <strain evidence="1">BLCCT55</strain>
    </source>
</reference>
<comment type="caution">
    <text evidence="1">The sequence shown here is derived from an EMBL/GenBank/DDBJ whole genome shotgun (WGS) entry which is preliminary data.</text>
</comment>
<proteinExistence type="predicted"/>
<sequence>MPLHTKAQHKNEDSATLHYREVTNDKTEAIAYLIPYSQLSASTKFCAGRCVIT</sequence>
<keyword evidence="2" id="KW-1185">Reference proteome</keyword>
<protein>
    <submittedName>
        <fullName evidence="1">Uncharacterized protein</fullName>
    </submittedName>
</protein>
<dbReference type="Proteomes" id="UP000629098">
    <property type="component" value="Unassembled WGS sequence"/>
</dbReference>
<dbReference type="RefSeq" id="WP_190837720.1">
    <property type="nucleotide sequence ID" value="NZ_CAWPPI010000125.1"/>
</dbReference>
<dbReference type="EMBL" id="JACXAE010000125">
    <property type="protein sequence ID" value="MBD2778253.1"/>
    <property type="molecule type" value="Genomic_DNA"/>
</dbReference>
<gene>
    <name evidence="1" type="ORF">ICL16_40990</name>
</gene>
<organism evidence="1 2">
    <name type="scientific">Iningainema tapete BLCC-T55</name>
    <dbReference type="NCBI Taxonomy" id="2748662"/>
    <lineage>
        <taxon>Bacteria</taxon>
        <taxon>Bacillati</taxon>
        <taxon>Cyanobacteriota</taxon>
        <taxon>Cyanophyceae</taxon>
        <taxon>Nostocales</taxon>
        <taxon>Scytonemataceae</taxon>
        <taxon>Iningainema tapete</taxon>
    </lineage>
</organism>
<dbReference type="AlphaFoldDB" id="A0A8J6XNC8"/>
<name>A0A8J6XNC8_9CYAN</name>
<accession>A0A8J6XNC8</accession>
<evidence type="ECO:0000313" key="1">
    <source>
        <dbReference type="EMBL" id="MBD2778253.1"/>
    </source>
</evidence>